<dbReference type="InterPro" id="IPR006442">
    <property type="entry name" value="Antitoxin_Phd/YefM"/>
</dbReference>
<evidence type="ECO:0000313" key="3">
    <source>
        <dbReference type="EMBL" id="KFB74375.1"/>
    </source>
</evidence>
<name>A0A080M231_9PROT</name>
<dbReference type="AlphaFoldDB" id="A0A080M231"/>
<evidence type="ECO:0000256" key="1">
    <source>
        <dbReference type="ARBA" id="ARBA00009981"/>
    </source>
</evidence>
<dbReference type="Proteomes" id="UP000020077">
    <property type="component" value="Unassembled WGS sequence"/>
</dbReference>
<comment type="caution">
    <text evidence="3">The sequence shown here is derived from an EMBL/GenBank/DDBJ whole genome shotgun (WGS) entry which is preliminary data.</text>
</comment>
<comment type="function">
    <text evidence="2">Antitoxin component of a type II toxin-antitoxin (TA) system.</text>
</comment>
<proteinExistence type="inferred from homology"/>
<accession>A0A080M231</accession>
<dbReference type="EMBL" id="JDVG02000049">
    <property type="protein sequence ID" value="KFB74375.1"/>
    <property type="molecule type" value="Genomic_DNA"/>
</dbReference>
<dbReference type="Pfam" id="PF02604">
    <property type="entry name" value="PhdYeFM_antitox"/>
    <property type="match status" value="1"/>
</dbReference>
<protein>
    <recommendedName>
        <fullName evidence="2">Antitoxin</fullName>
    </recommendedName>
</protein>
<evidence type="ECO:0000256" key="2">
    <source>
        <dbReference type="RuleBase" id="RU362080"/>
    </source>
</evidence>
<dbReference type="InterPro" id="IPR036165">
    <property type="entry name" value="YefM-like_sf"/>
</dbReference>
<dbReference type="Gene3D" id="3.40.1620.10">
    <property type="entry name" value="YefM-like domain"/>
    <property type="match status" value="1"/>
</dbReference>
<comment type="similarity">
    <text evidence="1 2">Belongs to the phD/YefM antitoxin family.</text>
</comment>
<dbReference type="SUPFAM" id="SSF143120">
    <property type="entry name" value="YefM-like"/>
    <property type="match status" value="1"/>
</dbReference>
<organism evidence="3 4">
    <name type="scientific">Candidatus Accumulibacter phosphatis</name>
    <dbReference type="NCBI Taxonomy" id="327160"/>
    <lineage>
        <taxon>Bacteria</taxon>
        <taxon>Pseudomonadati</taxon>
        <taxon>Pseudomonadota</taxon>
        <taxon>Betaproteobacteria</taxon>
        <taxon>Candidatus Accumulibacter</taxon>
    </lineage>
</organism>
<dbReference type="NCBIfam" id="TIGR01552">
    <property type="entry name" value="phd_fam"/>
    <property type="match status" value="1"/>
</dbReference>
<gene>
    <name evidence="3" type="ORF">AW09_000328</name>
</gene>
<reference evidence="3 4" key="1">
    <citation type="submission" date="2014-02" db="EMBL/GenBank/DDBJ databases">
        <title>Expanding our view of genomic diversity in Candidatus Accumulibacter clades.</title>
        <authorList>
            <person name="Skennerton C.T."/>
            <person name="Barr J.J."/>
            <person name="Slater F.R."/>
            <person name="Bond P.L."/>
            <person name="Tyson G.W."/>
        </authorList>
    </citation>
    <scope>NUCLEOTIDE SEQUENCE [LARGE SCALE GENOMIC DNA]</scope>
    <source>
        <strain evidence="4">BA-91</strain>
    </source>
</reference>
<sequence>MQTFNIHDAKTQLSRLVEQAAKGESFVIAKAGKPMVKVMALNAPESSQMKRIGFLAGQVTVPEARVFNALGSEEIVAMFGGEE</sequence>
<evidence type="ECO:0000313" key="4">
    <source>
        <dbReference type="Proteomes" id="UP000020077"/>
    </source>
</evidence>